<sequence length="100" mass="11552">MATFANETAIITVGDNSEEASRKLQQASNNINNWTQAWKIRINESKSVHVLFTYKQTVQAPITLNNTIIPYSNNSKYLRMNLDAKLCWKEHIKKNLQRVT</sequence>
<evidence type="ECO:0008006" key="3">
    <source>
        <dbReference type="Google" id="ProtNLM"/>
    </source>
</evidence>
<evidence type="ECO:0000313" key="2">
    <source>
        <dbReference type="Proteomes" id="UP000625711"/>
    </source>
</evidence>
<evidence type="ECO:0000313" key="1">
    <source>
        <dbReference type="EMBL" id="KAF7284299.1"/>
    </source>
</evidence>
<dbReference type="OrthoDB" id="6769832at2759"/>
<organism evidence="1 2">
    <name type="scientific">Rhynchophorus ferrugineus</name>
    <name type="common">Red palm weevil</name>
    <name type="synonym">Curculio ferrugineus</name>
    <dbReference type="NCBI Taxonomy" id="354439"/>
    <lineage>
        <taxon>Eukaryota</taxon>
        <taxon>Metazoa</taxon>
        <taxon>Ecdysozoa</taxon>
        <taxon>Arthropoda</taxon>
        <taxon>Hexapoda</taxon>
        <taxon>Insecta</taxon>
        <taxon>Pterygota</taxon>
        <taxon>Neoptera</taxon>
        <taxon>Endopterygota</taxon>
        <taxon>Coleoptera</taxon>
        <taxon>Polyphaga</taxon>
        <taxon>Cucujiformia</taxon>
        <taxon>Curculionidae</taxon>
        <taxon>Dryophthorinae</taxon>
        <taxon>Rhynchophorus</taxon>
    </lineage>
</organism>
<name>A0A834IQD8_RHYFE</name>
<dbReference type="Proteomes" id="UP000625711">
    <property type="component" value="Unassembled WGS sequence"/>
</dbReference>
<dbReference type="AlphaFoldDB" id="A0A834IQD8"/>
<dbReference type="EMBL" id="JAACXV010000079">
    <property type="protein sequence ID" value="KAF7284299.1"/>
    <property type="molecule type" value="Genomic_DNA"/>
</dbReference>
<protein>
    <recommendedName>
        <fullName evidence="3">Reverse transcriptase domain-containing protein</fullName>
    </recommendedName>
</protein>
<keyword evidence="2" id="KW-1185">Reference proteome</keyword>
<comment type="caution">
    <text evidence="1">The sequence shown here is derived from an EMBL/GenBank/DDBJ whole genome shotgun (WGS) entry which is preliminary data.</text>
</comment>
<accession>A0A834IQD8</accession>
<gene>
    <name evidence="1" type="ORF">GWI33_022285</name>
</gene>
<reference evidence="1" key="1">
    <citation type="submission" date="2020-08" db="EMBL/GenBank/DDBJ databases">
        <title>Genome sequencing and assembly of the red palm weevil Rhynchophorus ferrugineus.</title>
        <authorList>
            <person name="Dias G.B."/>
            <person name="Bergman C.M."/>
            <person name="Manee M."/>
        </authorList>
    </citation>
    <scope>NUCLEOTIDE SEQUENCE</scope>
    <source>
        <strain evidence="1">AA-2017</strain>
        <tissue evidence="1">Whole larva</tissue>
    </source>
</reference>
<proteinExistence type="predicted"/>